<dbReference type="EMBL" id="CM029049">
    <property type="protein sequence ID" value="KAG2574892.1"/>
    <property type="molecule type" value="Genomic_DNA"/>
</dbReference>
<keyword evidence="3" id="KW-1185">Reference proteome</keyword>
<comment type="caution">
    <text evidence="2">The sequence shown here is derived from an EMBL/GenBank/DDBJ whole genome shotgun (WGS) entry which is preliminary data.</text>
</comment>
<proteinExistence type="predicted"/>
<dbReference type="Proteomes" id="UP000823388">
    <property type="component" value="Chromosome 7K"/>
</dbReference>
<organism evidence="2 3">
    <name type="scientific">Panicum virgatum</name>
    <name type="common">Blackwell switchgrass</name>
    <dbReference type="NCBI Taxonomy" id="38727"/>
    <lineage>
        <taxon>Eukaryota</taxon>
        <taxon>Viridiplantae</taxon>
        <taxon>Streptophyta</taxon>
        <taxon>Embryophyta</taxon>
        <taxon>Tracheophyta</taxon>
        <taxon>Spermatophyta</taxon>
        <taxon>Magnoliopsida</taxon>
        <taxon>Liliopsida</taxon>
        <taxon>Poales</taxon>
        <taxon>Poaceae</taxon>
        <taxon>PACMAD clade</taxon>
        <taxon>Panicoideae</taxon>
        <taxon>Panicodae</taxon>
        <taxon>Paniceae</taxon>
        <taxon>Panicinae</taxon>
        <taxon>Panicum</taxon>
        <taxon>Panicum sect. Hiantes</taxon>
    </lineage>
</organism>
<protein>
    <submittedName>
        <fullName evidence="2">Uncharacterized protein</fullName>
    </submittedName>
</protein>
<accession>A0A8T0QNF4</accession>
<feature type="coiled-coil region" evidence="1">
    <location>
        <begin position="109"/>
        <end position="190"/>
    </location>
</feature>
<evidence type="ECO:0000313" key="3">
    <source>
        <dbReference type="Proteomes" id="UP000823388"/>
    </source>
</evidence>
<evidence type="ECO:0000313" key="2">
    <source>
        <dbReference type="EMBL" id="KAG2574892.1"/>
    </source>
</evidence>
<name>A0A8T0QNF4_PANVG</name>
<evidence type="ECO:0000256" key="1">
    <source>
        <dbReference type="SAM" id="Coils"/>
    </source>
</evidence>
<keyword evidence="1" id="KW-0175">Coiled coil</keyword>
<gene>
    <name evidence="2" type="ORF">PVAP13_7KG393370</name>
</gene>
<reference evidence="2" key="1">
    <citation type="submission" date="2020-05" db="EMBL/GenBank/DDBJ databases">
        <title>WGS assembly of Panicum virgatum.</title>
        <authorList>
            <person name="Lovell J.T."/>
            <person name="Jenkins J."/>
            <person name="Shu S."/>
            <person name="Juenger T.E."/>
            <person name="Schmutz J."/>
        </authorList>
    </citation>
    <scope>NUCLEOTIDE SEQUENCE</scope>
    <source>
        <strain evidence="2">AP13</strain>
    </source>
</reference>
<sequence>MPCKSCIVLNDDLDMARNEIALLKSNAYLSCGSCESLQAEIDNLKLTHTTCVEQLEHARAEICRMQFMPCTKCSFILDDNFCSTSCDIHDTLPDVNDNDCFCGLICTSCIDLENEILALKQMRDDMSAKLVEHNETSANLEKEIDLLRTTYAKCIEKELDNLRSAPCGTCDRLKFENESLSKRYKSLIAKSFDSHIFCHSGVGVFKVAPSQSELTSSVERESLDVNTSACASDSSCIAIPKLVTSSSIAQDNSDGKSASHFCGAYISKPKFHCTFCKKDGHTVEFCFCCVKHERRVRAKAFKKSRSLSHGTCDSKSGTKLNVDAFCSMSQGTSHLNENGNSSSRTVPPNRPLYHCSFCEKDGHQESFCYRRARRLRRARASRPMVVHCLSRSMNTCVSSKKSDFVDGFYDFFSNRFGHNRGHASISSCVGPRRGSHGACVGSSLKTSRDHCLFANSSSCSSYRVAS</sequence>
<dbReference type="AlphaFoldDB" id="A0A8T0QNF4"/>